<feature type="binding site" evidence="7">
    <location>
        <begin position="58"/>
        <end position="67"/>
    </location>
    <ligand>
        <name>substrate</name>
    </ligand>
</feature>
<dbReference type="InterPro" id="IPR013785">
    <property type="entry name" value="Aldolase_TIM"/>
</dbReference>
<comment type="function">
    <text evidence="1 7">Catalyzes the decarboxylation of orotidine 5'-monophosphate (OMP) to uridine 5'-monophosphate (UMP).</text>
</comment>
<evidence type="ECO:0000256" key="7">
    <source>
        <dbReference type="HAMAP-Rule" id="MF_01200"/>
    </source>
</evidence>
<feature type="binding site" evidence="7 9">
    <location>
        <position position="173"/>
    </location>
    <ligand>
        <name>substrate</name>
    </ligand>
</feature>
<comment type="similarity">
    <text evidence="7">Belongs to the OMP decarboxylase family. Type 1 subfamily.</text>
</comment>
<comment type="pathway">
    <text evidence="2 7 10">Pyrimidine metabolism; UMP biosynthesis via de novo pathway; UMP from orotate: step 2/2.</text>
</comment>
<dbReference type="NCBIfam" id="NF001273">
    <property type="entry name" value="PRK00230.1"/>
    <property type="match status" value="1"/>
</dbReference>
<evidence type="ECO:0000256" key="4">
    <source>
        <dbReference type="ARBA" id="ARBA00022975"/>
    </source>
</evidence>
<comment type="catalytic activity">
    <reaction evidence="6 7 10">
        <text>orotidine 5'-phosphate + H(+) = UMP + CO2</text>
        <dbReference type="Rhea" id="RHEA:11596"/>
        <dbReference type="ChEBI" id="CHEBI:15378"/>
        <dbReference type="ChEBI" id="CHEBI:16526"/>
        <dbReference type="ChEBI" id="CHEBI:57538"/>
        <dbReference type="ChEBI" id="CHEBI:57865"/>
        <dbReference type="EC" id="4.1.1.23"/>
    </reaction>
</comment>
<evidence type="ECO:0000256" key="2">
    <source>
        <dbReference type="ARBA" id="ARBA00004861"/>
    </source>
</evidence>
<dbReference type="EMBL" id="CP031165">
    <property type="protein sequence ID" value="AXV06484.1"/>
    <property type="molecule type" value="Genomic_DNA"/>
</dbReference>
<dbReference type="PROSITE" id="PS00156">
    <property type="entry name" value="OMPDECASE"/>
    <property type="match status" value="1"/>
</dbReference>
<evidence type="ECO:0000256" key="8">
    <source>
        <dbReference type="PIRSR" id="PIRSR614732-1"/>
    </source>
</evidence>
<dbReference type="Pfam" id="PF00215">
    <property type="entry name" value="OMPdecase"/>
    <property type="match status" value="1"/>
</dbReference>
<feature type="binding site" evidence="7 9">
    <location>
        <position position="202"/>
    </location>
    <ligand>
        <name>substrate</name>
    </ligand>
</feature>
<evidence type="ECO:0000256" key="10">
    <source>
        <dbReference type="RuleBase" id="RU000512"/>
    </source>
</evidence>
<dbReference type="GO" id="GO:0006207">
    <property type="term" value="P:'de novo' pyrimidine nucleobase biosynthetic process"/>
    <property type="evidence" value="ECO:0007669"/>
    <property type="project" value="InterPro"/>
</dbReference>
<dbReference type="InterPro" id="IPR014732">
    <property type="entry name" value="OMPdecase"/>
</dbReference>
<feature type="active site" description="For OMPdecase activity" evidence="8">
    <location>
        <position position="60"/>
    </location>
</feature>
<sequence>MSNPLIAALDSADADQVVAWADQLAPECGHLKVGLQAFTASGPSLARAVVERGPVFLDLKLHDIPNTVAGAAAAVADLGVAMLTVHASGGPQMIAAAVKAAPDVAILAVTVLTSLDDDDMVAVGMRPVDEQVPRLAKLAIDAGAAGIVCAPSEVEAVRAAIGVDPLVVVPGIRPVGAATDDQARVATPAEALAAGASHLVVGRPITRATDPAAAAREIAATL</sequence>
<accession>A0A346XW87</accession>
<feature type="binding site" evidence="7 9">
    <location>
        <position position="203"/>
    </location>
    <ligand>
        <name>substrate</name>
    </ligand>
</feature>
<feature type="active site" description="For OMPdecase activity" evidence="8">
    <location>
        <position position="63"/>
    </location>
</feature>
<dbReference type="Proteomes" id="UP000264006">
    <property type="component" value="Chromosome"/>
</dbReference>
<dbReference type="NCBIfam" id="TIGR01740">
    <property type="entry name" value="pyrF"/>
    <property type="match status" value="1"/>
</dbReference>
<dbReference type="PANTHER" id="PTHR32119">
    <property type="entry name" value="OROTIDINE 5'-PHOSPHATE DECARBOXYLASE"/>
    <property type="match status" value="1"/>
</dbReference>
<dbReference type="PANTHER" id="PTHR32119:SF2">
    <property type="entry name" value="OROTIDINE 5'-PHOSPHATE DECARBOXYLASE"/>
    <property type="match status" value="1"/>
</dbReference>
<feature type="active site" description="For OMPdecase activity" evidence="8">
    <location>
        <position position="58"/>
    </location>
</feature>
<gene>
    <name evidence="7" type="primary">pyrF</name>
    <name evidence="12" type="ORF">DVS28_a1793</name>
</gene>
<feature type="domain" description="Orotidine 5'-phosphate decarboxylase" evidence="11">
    <location>
        <begin position="4"/>
        <end position="218"/>
    </location>
</feature>
<feature type="binding site" evidence="7 9">
    <location>
        <position position="113"/>
    </location>
    <ligand>
        <name>substrate</name>
    </ligand>
</feature>
<evidence type="ECO:0000313" key="13">
    <source>
        <dbReference type="Proteomes" id="UP000264006"/>
    </source>
</evidence>
<dbReference type="InterPro" id="IPR011060">
    <property type="entry name" value="RibuloseP-bd_barrel"/>
</dbReference>
<reference evidence="12 13" key="1">
    <citation type="submission" date="2018-09" db="EMBL/GenBank/DDBJ databases">
        <title>Complete genome sequence of Euzebya sp. DY32-46 isolated from seawater of Pacific Ocean.</title>
        <authorList>
            <person name="Xu L."/>
            <person name="Wu Y.-H."/>
            <person name="Xu X.-W."/>
        </authorList>
    </citation>
    <scope>NUCLEOTIDE SEQUENCE [LARGE SCALE GENOMIC DNA]</scope>
    <source>
        <strain evidence="12 13">DY32-46</strain>
    </source>
</reference>
<organism evidence="12 13">
    <name type="scientific">Euzebya pacifica</name>
    <dbReference type="NCBI Taxonomy" id="1608957"/>
    <lineage>
        <taxon>Bacteria</taxon>
        <taxon>Bacillati</taxon>
        <taxon>Actinomycetota</taxon>
        <taxon>Nitriliruptoria</taxon>
        <taxon>Euzebyales</taxon>
    </lineage>
</organism>
<evidence type="ECO:0000256" key="9">
    <source>
        <dbReference type="PIRSR" id="PIRSR614732-2"/>
    </source>
</evidence>
<feature type="binding site" evidence="7 9">
    <location>
        <position position="182"/>
    </location>
    <ligand>
        <name>substrate</name>
    </ligand>
</feature>
<dbReference type="SMART" id="SM00934">
    <property type="entry name" value="OMPdecase"/>
    <property type="match status" value="1"/>
</dbReference>
<evidence type="ECO:0000256" key="5">
    <source>
        <dbReference type="ARBA" id="ARBA00023239"/>
    </source>
</evidence>
<dbReference type="RefSeq" id="WP_114591130.1">
    <property type="nucleotide sequence ID" value="NZ_CP031165.1"/>
</dbReference>
<keyword evidence="3 7" id="KW-0210">Decarboxylase</keyword>
<evidence type="ECO:0000259" key="11">
    <source>
        <dbReference type="SMART" id="SM00934"/>
    </source>
</evidence>
<evidence type="ECO:0000256" key="1">
    <source>
        <dbReference type="ARBA" id="ARBA00002356"/>
    </source>
</evidence>
<comment type="subunit">
    <text evidence="7">Homodimer.</text>
</comment>
<dbReference type="KEGG" id="euz:DVS28_a1793"/>
<keyword evidence="4 7" id="KW-0665">Pyrimidine biosynthesis</keyword>
<proteinExistence type="inferred from homology"/>
<dbReference type="OrthoDB" id="9806203at2"/>
<feature type="active site" description="Proton donor" evidence="7">
    <location>
        <position position="60"/>
    </location>
</feature>
<name>A0A346XW87_9ACTN</name>
<dbReference type="HAMAP" id="MF_01200_B">
    <property type="entry name" value="OMPdecase_type1_B"/>
    <property type="match status" value="1"/>
</dbReference>
<dbReference type="EC" id="4.1.1.23" evidence="7"/>
<dbReference type="InterPro" id="IPR018089">
    <property type="entry name" value="OMPdecase_AS"/>
</dbReference>
<evidence type="ECO:0000256" key="6">
    <source>
        <dbReference type="ARBA" id="ARBA00049157"/>
    </source>
</evidence>
<dbReference type="AlphaFoldDB" id="A0A346XW87"/>
<dbReference type="UniPathway" id="UPA00070">
    <property type="reaction ID" value="UER00120"/>
</dbReference>
<dbReference type="CDD" id="cd04725">
    <property type="entry name" value="OMP_decarboxylase_like"/>
    <property type="match status" value="1"/>
</dbReference>
<evidence type="ECO:0000256" key="3">
    <source>
        <dbReference type="ARBA" id="ARBA00022793"/>
    </source>
</evidence>
<feature type="binding site" evidence="7 9">
    <location>
        <position position="10"/>
    </location>
    <ligand>
        <name>substrate</name>
    </ligand>
</feature>
<dbReference type="GO" id="GO:0044205">
    <property type="term" value="P:'de novo' UMP biosynthetic process"/>
    <property type="evidence" value="ECO:0007669"/>
    <property type="project" value="UniProtKB-UniRule"/>
</dbReference>
<dbReference type="SUPFAM" id="SSF51366">
    <property type="entry name" value="Ribulose-phoshate binding barrel"/>
    <property type="match status" value="1"/>
</dbReference>
<dbReference type="InterPro" id="IPR047596">
    <property type="entry name" value="OMPdecase_bac"/>
</dbReference>
<evidence type="ECO:0000313" key="12">
    <source>
        <dbReference type="EMBL" id="AXV06484.1"/>
    </source>
</evidence>
<feature type="binding site" evidence="7 9">
    <location>
        <position position="32"/>
    </location>
    <ligand>
        <name>substrate</name>
    </ligand>
</feature>
<protein>
    <recommendedName>
        <fullName evidence="7">Orotidine 5'-phosphate decarboxylase</fullName>
        <ecNumber evidence="7">4.1.1.23</ecNumber>
    </recommendedName>
    <alternativeName>
        <fullName evidence="7">OMP decarboxylase</fullName>
        <shortName evidence="7">OMPDCase</shortName>
        <shortName evidence="7">OMPdecase</shortName>
    </alternativeName>
</protein>
<dbReference type="GO" id="GO:0004590">
    <property type="term" value="F:orotidine-5'-phosphate decarboxylase activity"/>
    <property type="evidence" value="ECO:0007669"/>
    <property type="project" value="UniProtKB-UniRule"/>
</dbReference>
<keyword evidence="5 7" id="KW-0456">Lyase</keyword>
<dbReference type="GO" id="GO:0005829">
    <property type="term" value="C:cytosol"/>
    <property type="evidence" value="ECO:0007669"/>
    <property type="project" value="TreeGrafter"/>
</dbReference>
<dbReference type="InterPro" id="IPR001754">
    <property type="entry name" value="OMPdeCOase_dom"/>
</dbReference>
<dbReference type="Gene3D" id="3.20.20.70">
    <property type="entry name" value="Aldolase class I"/>
    <property type="match status" value="1"/>
</dbReference>
<keyword evidence="13" id="KW-1185">Reference proteome</keyword>